<evidence type="ECO:0000256" key="1">
    <source>
        <dbReference type="ARBA" id="ARBA00004571"/>
    </source>
</evidence>
<dbReference type="PANTHER" id="PTHR32552">
    <property type="entry name" value="FERRICHROME IRON RECEPTOR-RELATED"/>
    <property type="match status" value="1"/>
</dbReference>
<feature type="domain" description="TonB-dependent receptor plug" evidence="15">
    <location>
        <begin position="53"/>
        <end position="159"/>
    </location>
</feature>
<keyword evidence="6" id="KW-0408">Iron</keyword>
<evidence type="ECO:0000256" key="7">
    <source>
        <dbReference type="ARBA" id="ARBA00023065"/>
    </source>
</evidence>
<feature type="domain" description="TonB-dependent receptor-like beta-barrel" evidence="14">
    <location>
        <begin position="318"/>
        <end position="676"/>
    </location>
</feature>
<keyword evidence="5 11" id="KW-0812">Transmembrane</keyword>
<evidence type="ECO:0000313" key="16">
    <source>
        <dbReference type="EMBL" id="BAV67005.1"/>
    </source>
</evidence>
<evidence type="ECO:0000256" key="5">
    <source>
        <dbReference type="ARBA" id="ARBA00022692"/>
    </source>
</evidence>
<gene>
    <name evidence="16" type="ORF">SCLO_7000050</name>
</gene>
<keyword evidence="8 12" id="KW-0798">TonB box</keyword>
<keyword evidence="2 11" id="KW-0813">Transport</keyword>
<evidence type="ECO:0000256" key="11">
    <source>
        <dbReference type="PROSITE-ProRule" id="PRU01360"/>
    </source>
</evidence>
<keyword evidence="7" id="KW-0406">Ion transport</keyword>
<keyword evidence="13" id="KW-0732">Signal</keyword>
<name>A0A1E1F908_9SPHN</name>
<feature type="signal peptide" evidence="13">
    <location>
        <begin position="1"/>
        <end position="24"/>
    </location>
</feature>
<dbReference type="GO" id="GO:0006826">
    <property type="term" value="P:iron ion transport"/>
    <property type="evidence" value="ECO:0007669"/>
    <property type="project" value="UniProtKB-KW"/>
</dbReference>
<evidence type="ECO:0000256" key="12">
    <source>
        <dbReference type="RuleBase" id="RU003357"/>
    </source>
</evidence>
<dbReference type="KEGG" id="sclo:SCLO_7000050"/>
<evidence type="ECO:0000256" key="9">
    <source>
        <dbReference type="ARBA" id="ARBA00023136"/>
    </source>
</evidence>
<accession>A0A1E1F908</accession>
<geneLocation type="plasmid" evidence="17">
    <name>psclo_7 dna</name>
</geneLocation>
<organism evidence="16 17">
    <name type="scientific">Sphingobium cloacae</name>
    <dbReference type="NCBI Taxonomy" id="120107"/>
    <lineage>
        <taxon>Bacteria</taxon>
        <taxon>Pseudomonadati</taxon>
        <taxon>Pseudomonadota</taxon>
        <taxon>Alphaproteobacteria</taxon>
        <taxon>Sphingomonadales</taxon>
        <taxon>Sphingomonadaceae</taxon>
        <taxon>Sphingobium</taxon>
    </lineage>
</organism>
<dbReference type="Gene3D" id="2.40.170.20">
    <property type="entry name" value="TonB-dependent receptor, beta-barrel domain"/>
    <property type="match status" value="1"/>
</dbReference>
<evidence type="ECO:0000256" key="3">
    <source>
        <dbReference type="ARBA" id="ARBA00022452"/>
    </source>
</evidence>
<dbReference type="InterPro" id="IPR000531">
    <property type="entry name" value="Beta-barrel_TonB"/>
</dbReference>
<dbReference type="RefSeq" id="WP_169925577.1">
    <property type="nucleotide sequence ID" value="NZ_AP017661.1"/>
</dbReference>
<evidence type="ECO:0000259" key="14">
    <source>
        <dbReference type="Pfam" id="PF00593"/>
    </source>
</evidence>
<dbReference type="Pfam" id="PF00593">
    <property type="entry name" value="TonB_dep_Rec_b-barrel"/>
    <property type="match status" value="1"/>
</dbReference>
<keyword evidence="16" id="KW-0614">Plasmid</keyword>
<dbReference type="PROSITE" id="PS52016">
    <property type="entry name" value="TONB_DEPENDENT_REC_3"/>
    <property type="match status" value="1"/>
</dbReference>
<dbReference type="EMBL" id="AP017661">
    <property type="protein sequence ID" value="BAV67005.1"/>
    <property type="molecule type" value="Genomic_DNA"/>
</dbReference>
<evidence type="ECO:0000256" key="13">
    <source>
        <dbReference type="SAM" id="SignalP"/>
    </source>
</evidence>
<sequence length="680" mass="73385">MQGRKFFAACLACSALALPGGAWAQAQAVAAQPDGSRIDEIIVTANKREQNLSKVGAAVAAFSGGDLAAARVTSVADLPNVTPGLAYTVTANATPVYTLRGVGFYEASLAAYPSVSLYMDQAPLPLPIMASLSLFDLERVEVLKGPQGTLFGNNATAGAINFIAAKPTDQFAAGATFGYSRFNTFETEGFVSGPLADGLNARLAVRAENGDGWQRSVSRPGDKLGKKDNIAGRFLVDWRAADRLNFSLNVTGWRDQNDPQAPQLTRAAFPNPPGSVGLGGVVPADLPIFAQAPIPEGKARLADWSVGSSLVGASLRPFNDNKFWSAALRTDFDVTEAIQLTSLTSYNRFKMNSTADFDGSPLVVTQYDNHRGSIKNFNQELRLSDDDGAFRWVVGANYEDTKTGELYDADTWDSSSAALNGATTNRTDNFQRMRNYAGFGNVEFDVVDRVTLKGGIRQSRAERSSNGAVYTVPGADHYPGIPYSYTEFFNIVYGLIYGPGTVPPIQPGQSLVLDTRLNPDGTPVDPGTYLTTGRFFGKLNEDSTSWSVGADFRLSDDALLYANVRKGYKSGSFPAITGAIFDALLPVTQESLLDYEAGFKLSLMERMISLSGAAFYYDYKDKQLLTKFVDPVFGLLDRLQNVPKSRVKGAELELSVRPSRQLELSGSVLYLDAKVKDYTA</sequence>
<dbReference type="InterPro" id="IPR012910">
    <property type="entry name" value="Plug_dom"/>
</dbReference>
<comment type="similarity">
    <text evidence="11 12">Belongs to the TonB-dependent receptor family.</text>
</comment>
<evidence type="ECO:0000259" key="15">
    <source>
        <dbReference type="Pfam" id="PF07715"/>
    </source>
</evidence>
<keyword evidence="3 11" id="KW-1134">Transmembrane beta strand</keyword>
<evidence type="ECO:0000313" key="17">
    <source>
        <dbReference type="Proteomes" id="UP000218272"/>
    </source>
</evidence>
<evidence type="ECO:0000256" key="6">
    <source>
        <dbReference type="ARBA" id="ARBA00023004"/>
    </source>
</evidence>
<dbReference type="AlphaFoldDB" id="A0A1E1F908"/>
<comment type="subcellular location">
    <subcellularLocation>
        <location evidence="1 11">Cell outer membrane</location>
        <topology evidence="1 11">Multi-pass membrane protein</topology>
    </subcellularLocation>
</comment>
<evidence type="ECO:0008006" key="18">
    <source>
        <dbReference type="Google" id="ProtNLM"/>
    </source>
</evidence>
<dbReference type="Proteomes" id="UP000218272">
    <property type="component" value="Plasmid pSCLO_7"/>
</dbReference>
<dbReference type="InterPro" id="IPR039426">
    <property type="entry name" value="TonB-dep_rcpt-like"/>
</dbReference>
<dbReference type="InterPro" id="IPR036942">
    <property type="entry name" value="Beta-barrel_TonB_sf"/>
</dbReference>
<keyword evidence="9 11" id="KW-0472">Membrane</keyword>
<evidence type="ECO:0000256" key="4">
    <source>
        <dbReference type="ARBA" id="ARBA00022496"/>
    </source>
</evidence>
<dbReference type="PANTHER" id="PTHR32552:SF81">
    <property type="entry name" value="TONB-DEPENDENT OUTER MEMBRANE RECEPTOR"/>
    <property type="match status" value="1"/>
</dbReference>
<dbReference type="SUPFAM" id="SSF56935">
    <property type="entry name" value="Porins"/>
    <property type="match status" value="1"/>
</dbReference>
<feature type="chain" id="PRO_5009112656" description="TonB-dependent receptor" evidence="13">
    <location>
        <begin position="25"/>
        <end position="680"/>
    </location>
</feature>
<evidence type="ECO:0000256" key="10">
    <source>
        <dbReference type="ARBA" id="ARBA00023237"/>
    </source>
</evidence>
<evidence type="ECO:0000256" key="8">
    <source>
        <dbReference type="ARBA" id="ARBA00023077"/>
    </source>
</evidence>
<keyword evidence="10 11" id="KW-0998">Cell outer membrane</keyword>
<reference evidence="16 17" key="1">
    <citation type="submission" date="2016-10" db="EMBL/GenBank/DDBJ databases">
        <title>Complete Genome Sequence of the Nonylphenol-Degrading Bacterium Sphingobium cloacae JCM 10874T.</title>
        <authorList>
            <person name="Ootsuka M."/>
            <person name="Nishizawa T."/>
            <person name="Ohta H."/>
        </authorList>
    </citation>
    <scope>NUCLEOTIDE SEQUENCE [LARGE SCALE GENOMIC DNA]</scope>
    <source>
        <strain evidence="16 17">JCM 10874</strain>
        <plasmid evidence="17">psclo_7 dna</plasmid>
    </source>
</reference>
<protein>
    <recommendedName>
        <fullName evidence="18">TonB-dependent receptor</fullName>
    </recommendedName>
</protein>
<dbReference type="Pfam" id="PF07715">
    <property type="entry name" value="Plug"/>
    <property type="match status" value="1"/>
</dbReference>
<dbReference type="GO" id="GO:0009279">
    <property type="term" value="C:cell outer membrane"/>
    <property type="evidence" value="ECO:0007669"/>
    <property type="project" value="UniProtKB-SubCell"/>
</dbReference>
<evidence type="ECO:0000256" key="2">
    <source>
        <dbReference type="ARBA" id="ARBA00022448"/>
    </source>
</evidence>
<proteinExistence type="inferred from homology"/>
<keyword evidence="4" id="KW-0410">Iron transport</keyword>
<keyword evidence="17" id="KW-1185">Reference proteome</keyword>